<dbReference type="EMBL" id="JAHRIQ010036184">
    <property type="protein sequence ID" value="MEQ2232874.1"/>
    <property type="molecule type" value="Genomic_DNA"/>
</dbReference>
<evidence type="ECO:0000313" key="1">
    <source>
        <dbReference type="EMBL" id="MEQ2232874.1"/>
    </source>
</evidence>
<evidence type="ECO:0000313" key="2">
    <source>
        <dbReference type="Proteomes" id="UP001482620"/>
    </source>
</evidence>
<name>A0ABV0TK58_9TELE</name>
<keyword evidence="2" id="KW-1185">Reference proteome</keyword>
<protein>
    <submittedName>
        <fullName evidence="1">Uncharacterized protein</fullName>
    </submittedName>
</protein>
<organism evidence="1 2">
    <name type="scientific">Ilyodon furcidens</name>
    <name type="common">goldbreast splitfin</name>
    <dbReference type="NCBI Taxonomy" id="33524"/>
    <lineage>
        <taxon>Eukaryota</taxon>
        <taxon>Metazoa</taxon>
        <taxon>Chordata</taxon>
        <taxon>Craniata</taxon>
        <taxon>Vertebrata</taxon>
        <taxon>Euteleostomi</taxon>
        <taxon>Actinopterygii</taxon>
        <taxon>Neopterygii</taxon>
        <taxon>Teleostei</taxon>
        <taxon>Neoteleostei</taxon>
        <taxon>Acanthomorphata</taxon>
        <taxon>Ovalentaria</taxon>
        <taxon>Atherinomorphae</taxon>
        <taxon>Cyprinodontiformes</taxon>
        <taxon>Goodeidae</taxon>
        <taxon>Ilyodon</taxon>
    </lineage>
</organism>
<sequence>MKNATLTVSVSISLPCYSFKSLKHHTYQNSGDYICPVQKSICVIAGPYEAGCGHILLIFIPVANLGKGQCVRGATFSSSTYLFRLKEELKHFMKSPFHKVGFL</sequence>
<dbReference type="Proteomes" id="UP001482620">
    <property type="component" value="Unassembled WGS sequence"/>
</dbReference>
<reference evidence="1 2" key="1">
    <citation type="submission" date="2021-06" db="EMBL/GenBank/DDBJ databases">
        <authorList>
            <person name="Palmer J.M."/>
        </authorList>
    </citation>
    <scope>NUCLEOTIDE SEQUENCE [LARGE SCALE GENOMIC DNA]</scope>
    <source>
        <strain evidence="2">if_2019</strain>
        <tissue evidence="1">Muscle</tissue>
    </source>
</reference>
<accession>A0ABV0TK58</accession>
<gene>
    <name evidence="1" type="ORF">ILYODFUR_015965</name>
</gene>
<comment type="caution">
    <text evidence="1">The sequence shown here is derived from an EMBL/GenBank/DDBJ whole genome shotgun (WGS) entry which is preliminary data.</text>
</comment>
<proteinExistence type="predicted"/>